<comment type="caution">
    <text evidence="2">The sequence shown here is derived from an EMBL/GenBank/DDBJ whole genome shotgun (WGS) entry which is preliminary data.</text>
</comment>
<sequence length="258" mass="26753">MVAVSALAFIASNVLHEGLGHGGACLLVGGKPLSLTAVYFDYDSAGLSDLRSRFIAAGGPIVNLITGLAGLIALRGMKGVPGPGRNFLWLVTTLGMFMAIGYLLFSGVGGIGDLAIVTKGLQPAWLWRVLLALTGAALYLLSAIVAVAEFGRIAGPPGEALVARASRITLVSYLTGAVVICAAGILNPQGFIFVLISAAASTLGGASGLLWMMRRLWSPRFSRPGPVELALPRRWGWIVASAAVLLVYVVVLGPGIRF</sequence>
<protein>
    <submittedName>
        <fullName evidence="2">Uncharacterized protein</fullName>
    </submittedName>
</protein>
<name>A0A538ST12_UNCEI</name>
<gene>
    <name evidence="2" type="ORF">E6K74_05835</name>
</gene>
<feature type="transmembrane region" description="Helical" evidence="1">
    <location>
        <begin position="86"/>
        <end position="105"/>
    </location>
</feature>
<proteinExistence type="predicted"/>
<feature type="transmembrane region" description="Helical" evidence="1">
    <location>
        <begin position="192"/>
        <end position="213"/>
    </location>
</feature>
<organism evidence="2 3">
    <name type="scientific">Eiseniibacteriota bacterium</name>
    <dbReference type="NCBI Taxonomy" id="2212470"/>
    <lineage>
        <taxon>Bacteria</taxon>
        <taxon>Candidatus Eiseniibacteriota</taxon>
    </lineage>
</organism>
<keyword evidence="1" id="KW-0812">Transmembrane</keyword>
<feature type="transmembrane region" description="Helical" evidence="1">
    <location>
        <begin position="54"/>
        <end position="74"/>
    </location>
</feature>
<reference evidence="2 3" key="1">
    <citation type="journal article" date="2019" name="Nat. Microbiol.">
        <title>Mediterranean grassland soil C-N compound turnover is dependent on rainfall and depth, and is mediated by genomically divergent microorganisms.</title>
        <authorList>
            <person name="Diamond S."/>
            <person name="Andeer P.F."/>
            <person name="Li Z."/>
            <person name="Crits-Christoph A."/>
            <person name="Burstein D."/>
            <person name="Anantharaman K."/>
            <person name="Lane K.R."/>
            <person name="Thomas B.C."/>
            <person name="Pan C."/>
            <person name="Northen T.R."/>
            <person name="Banfield J.F."/>
        </authorList>
    </citation>
    <scope>NUCLEOTIDE SEQUENCE [LARGE SCALE GENOMIC DNA]</scope>
    <source>
        <strain evidence="2">WS_4</strain>
    </source>
</reference>
<dbReference type="Proteomes" id="UP000319829">
    <property type="component" value="Unassembled WGS sequence"/>
</dbReference>
<keyword evidence="1" id="KW-1133">Transmembrane helix</keyword>
<evidence type="ECO:0000256" key="1">
    <source>
        <dbReference type="SAM" id="Phobius"/>
    </source>
</evidence>
<feature type="transmembrane region" description="Helical" evidence="1">
    <location>
        <begin position="168"/>
        <end position="186"/>
    </location>
</feature>
<feature type="transmembrane region" description="Helical" evidence="1">
    <location>
        <begin position="234"/>
        <end position="256"/>
    </location>
</feature>
<evidence type="ECO:0000313" key="3">
    <source>
        <dbReference type="Proteomes" id="UP000319829"/>
    </source>
</evidence>
<feature type="transmembrane region" description="Helical" evidence="1">
    <location>
        <begin position="125"/>
        <end position="147"/>
    </location>
</feature>
<keyword evidence="1" id="KW-0472">Membrane</keyword>
<accession>A0A538ST12</accession>
<dbReference type="AlphaFoldDB" id="A0A538ST12"/>
<dbReference type="EMBL" id="VBOU01000070">
    <property type="protein sequence ID" value="TMQ54516.1"/>
    <property type="molecule type" value="Genomic_DNA"/>
</dbReference>
<evidence type="ECO:0000313" key="2">
    <source>
        <dbReference type="EMBL" id="TMQ54516.1"/>
    </source>
</evidence>